<keyword evidence="1" id="KW-0812">Transmembrane</keyword>
<dbReference type="AlphaFoldDB" id="A0A4S8L920"/>
<feature type="transmembrane region" description="Helical" evidence="1">
    <location>
        <begin position="75"/>
        <end position="93"/>
    </location>
</feature>
<proteinExistence type="predicted"/>
<keyword evidence="1" id="KW-1133">Transmembrane helix</keyword>
<evidence type="ECO:0000259" key="2">
    <source>
        <dbReference type="Pfam" id="PF20152"/>
    </source>
</evidence>
<feature type="transmembrane region" description="Helical" evidence="1">
    <location>
        <begin position="212"/>
        <end position="235"/>
    </location>
</feature>
<evidence type="ECO:0000313" key="3">
    <source>
        <dbReference type="EMBL" id="THU85246.1"/>
    </source>
</evidence>
<keyword evidence="1" id="KW-0472">Membrane</keyword>
<evidence type="ECO:0000256" key="1">
    <source>
        <dbReference type="SAM" id="Phobius"/>
    </source>
</evidence>
<dbReference type="OrthoDB" id="2743740at2759"/>
<keyword evidence="4" id="KW-1185">Reference proteome</keyword>
<evidence type="ECO:0000313" key="4">
    <source>
        <dbReference type="Proteomes" id="UP000297245"/>
    </source>
</evidence>
<name>A0A4S8L920_DENBC</name>
<dbReference type="EMBL" id="ML179558">
    <property type="protein sequence ID" value="THU85246.1"/>
    <property type="molecule type" value="Genomic_DNA"/>
</dbReference>
<feature type="domain" description="DUF6534" evidence="2">
    <location>
        <begin position="202"/>
        <end position="267"/>
    </location>
</feature>
<dbReference type="InterPro" id="IPR045339">
    <property type="entry name" value="DUF6534"/>
</dbReference>
<sequence>MSGIPDRPTPISQTVFEQSYGSAFICMVNGACLYGISILQSYMYFTKYPGDSIFIKLLVSSLIYTKPQLLIEGEWSLYILFILGTVMCFLVQVTETGLNITWLQIVSSCTLFANGTFNTTLNVSGQKNIENHSHKHIVITVRRFQLWFPMQTSTSFVYSGSSPTQSSPSLFVPFFWIPELDSRKYSSGFLTFSITMANFPPRTVTTKLINTLIAYAINRYVLTTVVVFIQMVLILTIPQNKGAMAIDFVTVQLKFNSLLTTLNARNHLRRMVDHTTTDSGITNVTAPLKTRSIVQFAVQPHLQSTGSFSSNIQECSEDSIVRIGMETYADNDCSLATNVQETTENFV</sequence>
<accession>A0A4S8L920</accession>
<reference evidence="3 4" key="1">
    <citation type="journal article" date="2019" name="Nat. Ecol. Evol.">
        <title>Megaphylogeny resolves global patterns of mushroom evolution.</title>
        <authorList>
            <person name="Varga T."/>
            <person name="Krizsan K."/>
            <person name="Foldi C."/>
            <person name="Dima B."/>
            <person name="Sanchez-Garcia M."/>
            <person name="Sanchez-Ramirez S."/>
            <person name="Szollosi G.J."/>
            <person name="Szarkandi J.G."/>
            <person name="Papp V."/>
            <person name="Albert L."/>
            <person name="Andreopoulos W."/>
            <person name="Angelini C."/>
            <person name="Antonin V."/>
            <person name="Barry K.W."/>
            <person name="Bougher N.L."/>
            <person name="Buchanan P."/>
            <person name="Buyck B."/>
            <person name="Bense V."/>
            <person name="Catcheside P."/>
            <person name="Chovatia M."/>
            <person name="Cooper J."/>
            <person name="Damon W."/>
            <person name="Desjardin D."/>
            <person name="Finy P."/>
            <person name="Geml J."/>
            <person name="Haridas S."/>
            <person name="Hughes K."/>
            <person name="Justo A."/>
            <person name="Karasinski D."/>
            <person name="Kautmanova I."/>
            <person name="Kiss B."/>
            <person name="Kocsube S."/>
            <person name="Kotiranta H."/>
            <person name="LaButti K.M."/>
            <person name="Lechner B.E."/>
            <person name="Liimatainen K."/>
            <person name="Lipzen A."/>
            <person name="Lukacs Z."/>
            <person name="Mihaltcheva S."/>
            <person name="Morgado L.N."/>
            <person name="Niskanen T."/>
            <person name="Noordeloos M.E."/>
            <person name="Ohm R.A."/>
            <person name="Ortiz-Santana B."/>
            <person name="Ovrebo C."/>
            <person name="Racz N."/>
            <person name="Riley R."/>
            <person name="Savchenko A."/>
            <person name="Shiryaev A."/>
            <person name="Soop K."/>
            <person name="Spirin V."/>
            <person name="Szebenyi C."/>
            <person name="Tomsovsky M."/>
            <person name="Tulloss R.E."/>
            <person name="Uehling J."/>
            <person name="Grigoriev I.V."/>
            <person name="Vagvolgyi C."/>
            <person name="Papp T."/>
            <person name="Martin F.M."/>
            <person name="Miettinen O."/>
            <person name="Hibbett D.S."/>
            <person name="Nagy L.G."/>
        </authorList>
    </citation>
    <scope>NUCLEOTIDE SEQUENCE [LARGE SCALE GENOMIC DNA]</scope>
    <source>
        <strain evidence="3 4">CBS 962.96</strain>
    </source>
</reference>
<feature type="transmembrane region" description="Helical" evidence="1">
    <location>
        <begin position="20"/>
        <end position="39"/>
    </location>
</feature>
<protein>
    <recommendedName>
        <fullName evidence="2">DUF6534 domain-containing protein</fullName>
    </recommendedName>
</protein>
<dbReference type="Pfam" id="PF20152">
    <property type="entry name" value="DUF6534"/>
    <property type="match status" value="1"/>
</dbReference>
<dbReference type="Proteomes" id="UP000297245">
    <property type="component" value="Unassembled WGS sequence"/>
</dbReference>
<gene>
    <name evidence="3" type="ORF">K435DRAFT_806058</name>
</gene>
<organism evidence="3 4">
    <name type="scientific">Dendrothele bispora (strain CBS 962.96)</name>
    <dbReference type="NCBI Taxonomy" id="1314807"/>
    <lineage>
        <taxon>Eukaryota</taxon>
        <taxon>Fungi</taxon>
        <taxon>Dikarya</taxon>
        <taxon>Basidiomycota</taxon>
        <taxon>Agaricomycotina</taxon>
        <taxon>Agaricomycetes</taxon>
        <taxon>Agaricomycetidae</taxon>
        <taxon>Agaricales</taxon>
        <taxon>Agaricales incertae sedis</taxon>
        <taxon>Dendrothele</taxon>
    </lineage>
</organism>